<dbReference type="EMBL" id="JAHQIW010003230">
    <property type="protein sequence ID" value="KAJ1357728.1"/>
    <property type="molecule type" value="Genomic_DNA"/>
</dbReference>
<name>A0AAD5MJ92_PARTN</name>
<evidence type="ECO:0000313" key="2">
    <source>
        <dbReference type="Proteomes" id="UP001196413"/>
    </source>
</evidence>
<evidence type="ECO:0000313" key="1">
    <source>
        <dbReference type="EMBL" id="KAJ1357728.1"/>
    </source>
</evidence>
<gene>
    <name evidence="1" type="ORF">KIN20_015930</name>
</gene>
<protein>
    <submittedName>
        <fullName evidence="1">Uncharacterized protein</fullName>
    </submittedName>
</protein>
<dbReference type="AlphaFoldDB" id="A0AAD5MJ92"/>
<comment type="caution">
    <text evidence="1">The sequence shown here is derived from an EMBL/GenBank/DDBJ whole genome shotgun (WGS) entry which is preliminary data.</text>
</comment>
<keyword evidence="2" id="KW-1185">Reference proteome</keyword>
<sequence length="75" mass="8521">MGARIDGRQLQRFRLAREIVHMAPTMGEKVRILIDFDDTFGKIGLRPNCTKMMFMMNGLVFSVSLVCLSKPSTRS</sequence>
<accession>A0AAD5MJ92</accession>
<dbReference type="Proteomes" id="UP001196413">
    <property type="component" value="Unassembled WGS sequence"/>
</dbReference>
<organism evidence="1 2">
    <name type="scientific">Parelaphostrongylus tenuis</name>
    <name type="common">Meningeal worm</name>
    <dbReference type="NCBI Taxonomy" id="148309"/>
    <lineage>
        <taxon>Eukaryota</taxon>
        <taxon>Metazoa</taxon>
        <taxon>Ecdysozoa</taxon>
        <taxon>Nematoda</taxon>
        <taxon>Chromadorea</taxon>
        <taxon>Rhabditida</taxon>
        <taxon>Rhabditina</taxon>
        <taxon>Rhabditomorpha</taxon>
        <taxon>Strongyloidea</taxon>
        <taxon>Metastrongylidae</taxon>
        <taxon>Parelaphostrongylus</taxon>
    </lineage>
</organism>
<reference evidence="1" key="1">
    <citation type="submission" date="2021-06" db="EMBL/GenBank/DDBJ databases">
        <title>Parelaphostrongylus tenuis whole genome reference sequence.</title>
        <authorList>
            <person name="Garwood T.J."/>
            <person name="Larsen P.A."/>
            <person name="Fountain-Jones N.M."/>
            <person name="Garbe J.R."/>
            <person name="Macchietto M.G."/>
            <person name="Kania S.A."/>
            <person name="Gerhold R.W."/>
            <person name="Richards J.E."/>
            <person name="Wolf T.M."/>
        </authorList>
    </citation>
    <scope>NUCLEOTIDE SEQUENCE</scope>
    <source>
        <strain evidence="1">MNPRO001-30</strain>
        <tissue evidence="1">Meninges</tissue>
    </source>
</reference>
<proteinExistence type="predicted"/>